<name>A0A8H7SHS5_9FUNG</name>
<dbReference type="Proteomes" id="UP000613177">
    <property type="component" value="Unassembled WGS sequence"/>
</dbReference>
<comment type="caution">
    <text evidence="1">The sequence shown here is derived from an EMBL/GenBank/DDBJ whole genome shotgun (WGS) entry which is preliminary data.</text>
</comment>
<evidence type="ECO:0000313" key="2">
    <source>
        <dbReference type="Proteomes" id="UP000613177"/>
    </source>
</evidence>
<dbReference type="EMBL" id="JAEPRE010000444">
    <property type="protein sequence ID" value="KAG2228481.1"/>
    <property type="molecule type" value="Genomic_DNA"/>
</dbReference>
<evidence type="ECO:0000313" key="1">
    <source>
        <dbReference type="EMBL" id="KAG2228481.1"/>
    </source>
</evidence>
<reference evidence="1" key="1">
    <citation type="submission" date="2021-01" db="EMBL/GenBank/DDBJ databases">
        <title>Metabolic potential, ecology and presence of endohyphal bacteria is reflected in genomic diversity of Mucoromycotina.</title>
        <authorList>
            <person name="Muszewska A."/>
            <person name="Okrasinska A."/>
            <person name="Steczkiewicz K."/>
            <person name="Drgas O."/>
            <person name="Orlowska M."/>
            <person name="Perlinska-Lenart U."/>
            <person name="Aleksandrzak-Piekarczyk T."/>
            <person name="Szatraj K."/>
            <person name="Zielenkiewicz U."/>
            <person name="Pilsyk S."/>
            <person name="Malc E."/>
            <person name="Mieczkowski P."/>
            <person name="Kruszewska J.S."/>
            <person name="Biernat P."/>
            <person name="Pawlowska J."/>
        </authorList>
    </citation>
    <scope>NUCLEOTIDE SEQUENCE</scope>
    <source>
        <strain evidence="1">WA0000018081</strain>
    </source>
</reference>
<protein>
    <submittedName>
        <fullName evidence="1">Uncharacterized protein</fullName>
    </submittedName>
</protein>
<accession>A0A8H7SHS5</accession>
<organism evidence="1 2">
    <name type="scientific">Thamnidium elegans</name>
    <dbReference type="NCBI Taxonomy" id="101142"/>
    <lineage>
        <taxon>Eukaryota</taxon>
        <taxon>Fungi</taxon>
        <taxon>Fungi incertae sedis</taxon>
        <taxon>Mucoromycota</taxon>
        <taxon>Mucoromycotina</taxon>
        <taxon>Mucoromycetes</taxon>
        <taxon>Mucorales</taxon>
        <taxon>Mucorineae</taxon>
        <taxon>Mucoraceae</taxon>
        <taxon>Thamnidium</taxon>
    </lineage>
</organism>
<dbReference type="AlphaFoldDB" id="A0A8H7SHS5"/>
<keyword evidence="2" id="KW-1185">Reference proteome</keyword>
<proteinExistence type="predicted"/>
<sequence length="177" mass="20552">MQEQENVISINDRLGPHARMEPQRDYESVISLEDFEGIVEETNEPDEQLEGSEDMMLNLLDLNSLGLDAELTEETTNERWTLTQEIKSDAWEYDTRNKKITEEKKRNGVLLKRMAVNIVKLCHEQVNLPTCEAEYARYLHLRSFYIGNASGKARKAARTIALKNMIKRMDPYENCLL</sequence>
<gene>
    <name evidence="1" type="ORF">INT48_003703</name>
</gene>